<keyword evidence="8" id="KW-0234">DNA repair</keyword>
<keyword evidence="4" id="KW-0255">Endonuclease</keyword>
<dbReference type="FunFam" id="3.40.50.10130:FF:000009">
    <property type="entry name" value="UV endonuclease"/>
    <property type="match status" value="1"/>
</dbReference>
<dbReference type="OrthoDB" id="361020at2759"/>
<feature type="region of interest" description="Disordered" evidence="10">
    <location>
        <begin position="153"/>
        <end position="176"/>
    </location>
</feature>
<dbReference type="GO" id="GO:0000712">
    <property type="term" value="P:resolution of meiotic recombination intermediates"/>
    <property type="evidence" value="ECO:0007669"/>
    <property type="project" value="TreeGrafter"/>
</dbReference>
<evidence type="ECO:0000256" key="7">
    <source>
        <dbReference type="ARBA" id="ARBA00023125"/>
    </source>
</evidence>
<evidence type="ECO:0000256" key="10">
    <source>
        <dbReference type="SAM" id="MobiDB-lite"/>
    </source>
</evidence>
<feature type="region of interest" description="Disordered" evidence="10">
    <location>
        <begin position="17"/>
        <end position="38"/>
    </location>
</feature>
<comment type="subcellular location">
    <subcellularLocation>
        <location evidence="1">Nucleus</location>
    </subcellularLocation>
</comment>
<dbReference type="InterPro" id="IPR010994">
    <property type="entry name" value="RuvA_2-like"/>
</dbReference>
<evidence type="ECO:0000256" key="2">
    <source>
        <dbReference type="ARBA" id="ARBA00010015"/>
    </source>
</evidence>
<proteinExistence type="inferred from homology"/>
<dbReference type="SUPFAM" id="SSF47781">
    <property type="entry name" value="RuvA domain 2-like"/>
    <property type="match status" value="1"/>
</dbReference>
<evidence type="ECO:0000313" key="12">
    <source>
        <dbReference type="EMBL" id="SCV03300.1"/>
    </source>
</evidence>
<name>A0A1G4KG25_9SACH</name>
<reference evidence="13" key="1">
    <citation type="submission" date="2016-03" db="EMBL/GenBank/DDBJ databases">
        <authorList>
            <person name="Devillers Hugo."/>
        </authorList>
    </citation>
    <scope>NUCLEOTIDE SEQUENCE [LARGE SCALE GENOMIC DNA]</scope>
</reference>
<gene>
    <name evidence="12" type="ORF">LAME_0H09318G</name>
</gene>
<dbReference type="Gene3D" id="3.40.50.10130">
    <property type="match status" value="1"/>
</dbReference>
<evidence type="ECO:0000256" key="9">
    <source>
        <dbReference type="ARBA" id="ARBA00023242"/>
    </source>
</evidence>
<evidence type="ECO:0000256" key="6">
    <source>
        <dbReference type="ARBA" id="ARBA00022801"/>
    </source>
</evidence>
<dbReference type="PANTHER" id="PTHR10150">
    <property type="entry name" value="DNA REPAIR ENDONUCLEASE XPF"/>
    <property type="match status" value="1"/>
</dbReference>
<protein>
    <submittedName>
        <fullName evidence="12">LAME_0H09318g1_1</fullName>
    </submittedName>
</protein>
<evidence type="ECO:0000256" key="3">
    <source>
        <dbReference type="ARBA" id="ARBA00022722"/>
    </source>
</evidence>
<dbReference type="InterPro" id="IPR011335">
    <property type="entry name" value="Restrct_endonuc-II-like"/>
</dbReference>
<accession>A0A1G4KG25</accession>
<dbReference type="InterPro" id="IPR047520">
    <property type="entry name" value="XPF_nuclease"/>
</dbReference>
<evidence type="ECO:0000259" key="11">
    <source>
        <dbReference type="SMART" id="SM00891"/>
    </source>
</evidence>
<keyword evidence="6" id="KW-0378">Hydrolase</keyword>
<dbReference type="GO" id="GO:1901255">
    <property type="term" value="P:nucleotide-excision repair involved in interstrand cross-link repair"/>
    <property type="evidence" value="ECO:0007669"/>
    <property type="project" value="TreeGrafter"/>
</dbReference>
<evidence type="ECO:0000256" key="1">
    <source>
        <dbReference type="ARBA" id="ARBA00004123"/>
    </source>
</evidence>
<dbReference type="GO" id="GO:0000110">
    <property type="term" value="C:nucleotide-excision repair factor 1 complex"/>
    <property type="evidence" value="ECO:0007669"/>
    <property type="project" value="TreeGrafter"/>
</dbReference>
<keyword evidence="13" id="KW-1185">Reference proteome</keyword>
<dbReference type="SMART" id="SM00891">
    <property type="entry name" value="ERCC4"/>
    <property type="match status" value="1"/>
</dbReference>
<evidence type="ECO:0000256" key="8">
    <source>
        <dbReference type="ARBA" id="ARBA00023204"/>
    </source>
</evidence>
<keyword evidence="5" id="KW-0227">DNA damage</keyword>
<evidence type="ECO:0000256" key="4">
    <source>
        <dbReference type="ARBA" id="ARBA00022759"/>
    </source>
</evidence>
<dbReference type="AlphaFoldDB" id="A0A1G4KG25"/>
<dbReference type="Pfam" id="PF02732">
    <property type="entry name" value="ERCC4"/>
    <property type="match status" value="1"/>
</dbReference>
<evidence type="ECO:0000313" key="13">
    <source>
        <dbReference type="Proteomes" id="UP000191144"/>
    </source>
</evidence>
<dbReference type="GO" id="GO:0003697">
    <property type="term" value="F:single-stranded DNA binding"/>
    <property type="evidence" value="ECO:0007669"/>
    <property type="project" value="InterPro"/>
</dbReference>
<dbReference type="NCBIfam" id="TIGR00596">
    <property type="entry name" value="rad1"/>
    <property type="match status" value="1"/>
</dbReference>
<organism evidence="12 13">
    <name type="scientific">Lachancea meyersii CBS 8951</name>
    <dbReference type="NCBI Taxonomy" id="1266667"/>
    <lineage>
        <taxon>Eukaryota</taxon>
        <taxon>Fungi</taxon>
        <taxon>Dikarya</taxon>
        <taxon>Ascomycota</taxon>
        <taxon>Saccharomycotina</taxon>
        <taxon>Saccharomycetes</taxon>
        <taxon>Saccharomycetales</taxon>
        <taxon>Saccharomycetaceae</taxon>
        <taxon>Lachancea</taxon>
    </lineage>
</organism>
<dbReference type="CDD" id="cd20078">
    <property type="entry name" value="XPF_nuclease_XPF_euk"/>
    <property type="match status" value="1"/>
</dbReference>
<dbReference type="PANTHER" id="PTHR10150:SF0">
    <property type="entry name" value="DNA REPAIR ENDONUCLEASE XPF"/>
    <property type="match status" value="1"/>
</dbReference>
<dbReference type="EMBL" id="LT598480">
    <property type="protein sequence ID" value="SCV03300.1"/>
    <property type="molecule type" value="Genomic_DNA"/>
</dbReference>
<dbReference type="GO" id="GO:0003684">
    <property type="term" value="F:damaged DNA binding"/>
    <property type="evidence" value="ECO:0007669"/>
    <property type="project" value="TreeGrafter"/>
</dbReference>
<comment type="similarity">
    <text evidence="2">Belongs to the XPF family.</text>
</comment>
<sequence>MSLFIQDESEDEDLVLELSKQDQDSGFPGENSSTPKNQEDALYPLIMNDSHANMKPDIEEIRPVDLQLSLPLHFQQQIVEDLLVSEDCLLILGEGLGLEPIVANLLHILATPTVIDGQDKRSLVLLLNATDEDNDKIQEELLELSWSIEEEPVHENADTSESVETEQTEPKSGQRPFSVVTADTLTVDRRRRLYLHGGIVSVTSRILIVDLLSGIIHPNNITGLVILHVESLNNFSNESFITDMYRATNKWGFIKAVSDQPEAFMSEFSPLRRKLRDLHLRRTLLWPRFHVDVSSSLNLRNENKVIEVKVSLTNSMSQIQFGLFECLKKCIEELNRKNPSLALESWNADNCLHSNFLRSIHTVLSPNWHRISFESKQLVKDIGTLKKLLHALISYDAVDFYEIIQMILDANKPSVTRKYSESPWLMAEESQAVLSYAKKRVFQDGNYELEELPKWEQLTAILEDIAAEKGRSTVPNGPTLIICSEDRTCRQLRKIITYSERKEGARKYLLRKLRGYMERRDALKRAAKDVSDYSQKQGDTGELAVSKTFAKEEINSKRRRTRGAAAVAAVTRLKTASTSGGEDIDSIMTIHEIEGHLTEIIEGTDDQLIETGDLEEILDNDEGADIYNDIPTTEIDDVPFSQAPSMVESESVWAKSDSLFEYIDRSEQIVIEKFYNKTNDLLLQEVMPSHIIMYEPDLSFIRRVEMYKALHKDLPLKIYFMYYGDSVEEQSHLAAIKKEKDAFTKMIREHTNLAQHFEVDEDLSRYKNLTQRKLLLSQSLRSSRIAGGQKALESLTNDVVVVDMREFRAPLPGLLYRYGVRVIPCMLTVGDYILSPQICVERKSVPDLIGSFKNGRLSEQCKKMLKHYEYPTLLIEFDDIDSFSLEPFSERRYGSTSSNAHPIGGKLMQDEIQMQLAQLVLKFPSLRILWSSSPLQTVNLILDLKVGREQPDPTTSVNIGLERKATKTKSTLDSISKLRELLGIPGFSNIDYYNVTKRVKNFESLKKLNKVQLTDLVNDADLADRILNYIAMEAEEDSDDII</sequence>
<dbReference type="InterPro" id="IPR006167">
    <property type="entry name" value="XPF"/>
</dbReference>
<keyword evidence="3" id="KW-0540">Nuclease</keyword>
<evidence type="ECO:0000256" key="5">
    <source>
        <dbReference type="ARBA" id="ARBA00022763"/>
    </source>
</evidence>
<dbReference type="GO" id="GO:0000736">
    <property type="term" value="P:double-strand break repair via single-strand annealing, removal of nonhomologous ends"/>
    <property type="evidence" value="ECO:0007669"/>
    <property type="project" value="TreeGrafter"/>
</dbReference>
<dbReference type="GO" id="GO:0000014">
    <property type="term" value="F:single-stranded DNA endodeoxyribonuclease activity"/>
    <property type="evidence" value="ECO:0007669"/>
    <property type="project" value="TreeGrafter"/>
</dbReference>
<keyword evidence="9" id="KW-0539">Nucleus</keyword>
<dbReference type="Proteomes" id="UP000191144">
    <property type="component" value="Chromosome H"/>
</dbReference>
<keyword evidence="7" id="KW-0238">DNA-binding</keyword>
<dbReference type="SUPFAM" id="SSF52980">
    <property type="entry name" value="Restriction endonuclease-like"/>
    <property type="match status" value="1"/>
</dbReference>
<dbReference type="GO" id="GO:0000724">
    <property type="term" value="P:double-strand break repair via homologous recombination"/>
    <property type="evidence" value="ECO:0007669"/>
    <property type="project" value="TreeGrafter"/>
</dbReference>
<dbReference type="InterPro" id="IPR006166">
    <property type="entry name" value="ERCC4_domain"/>
</dbReference>
<feature type="domain" description="ERCC4" evidence="11">
    <location>
        <begin position="799"/>
        <end position="879"/>
    </location>
</feature>